<feature type="transmembrane region" description="Helical" evidence="1">
    <location>
        <begin position="119"/>
        <end position="137"/>
    </location>
</feature>
<feature type="transmembrane region" description="Helical" evidence="1">
    <location>
        <begin position="12"/>
        <end position="32"/>
    </location>
</feature>
<keyword evidence="3" id="KW-1185">Reference proteome</keyword>
<dbReference type="Proteomes" id="UP000180098">
    <property type="component" value="Unassembled WGS sequence"/>
</dbReference>
<evidence type="ECO:0000256" key="1">
    <source>
        <dbReference type="SAM" id="Phobius"/>
    </source>
</evidence>
<keyword evidence="1" id="KW-0812">Transmembrane</keyword>
<dbReference type="OrthoDB" id="2967505at2"/>
<reference evidence="2 3" key="1">
    <citation type="submission" date="2016-10" db="EMBL/GenBank/DDBJ databases">
        <title>Draft genome sequences of four alkaliphilic bacteria belonging to the Anaerobacillus genus.</title>
        <authorList>
            <person name="Bassil N.M."/>
            <person name="Lloyd J.R."/>
        </authorList>
    </citation>
    <scope>NUCLEOTIDE SEQUENCE [LARGE SCALE GENOMIC DNA]</scope>
    <source>
        <strain evidence="2 3">DSM 15340</strain>
    </source>
</reference>
<feature type="transmembrane region" description="Helical" evidence="1">
    <location>
        <begin position="79"/>
        <end position="99"/>
    </location>
</feature>
<sequence>MKQDNSIWLKIGLTYFVILTIFYIPIVLLNIFPSNYSYEDVGYAVIIEHGVFNKELIAIEKNAENEQQIAMLKYHIHSIHSLVVLGVPLLSFICVGFLFQFSKRFKMIKGIEASRKRAVALLLMTTIILLWLGGEFFHRRGNILASLAELVY</sequence>
<proteinExistence type="predicted"/>
<comment type="caution">
    <text evidence="2">The sequence shown here is derived from an EMBL/GenBank/DDBJ whole genome shotgun (WGS) entry which is preliminary data.</text>
</comment>
<gene>
    <name evidence="2" type="ORF">BKP35_11750</name>
</gene>
<accession>A0A1S2LIU0</accession>
<organism evidence="2 3">
    <name type="scientific">Anaerobacillus arseniciselenatis</name>
    <dbReference type="NCBI Taxonomy" id="85682"/>
    <lineage>
        <taxon>Bacteria</taxon>
        <taxon>Bacillati</taxon>
        <taxon>Bacillota</taxon>
        <taxon>Bacilli</taxon>
        <taxon>Bacillales</taxon>
        <taxon>Bacillaceae</taxon>
        <taxon>Anaerobacillus</taxon>
    </lineage>
</organism>
<evidence type="ECO:0000313" key="2">
    <source>
        <dbReference type="EMBL" id="OIJ11607.1"/>
    </source>
</evidence>
<protein>
    <submittedName>
        <fullName evidence="2">Uncharacterized protein</fullName>
    </submittedName>
</protein>
<dbReference type="AlphaFoldDB" id="A0A1S2LIU0"/>
<keyword evidence="1" id="KW-0472">Membrane</keyword>
<keyword evidence="1" id="KW-1133">Transmembrane helix</keyword>
<dbReference type="RefSeq" id="WP_071313540.1">
    <property type="nucleotide sequence ID" value="NZ_MLQQ01000026.1"/>
</dbReference>
<name>A0A1S2LIU0_9BACI</name>
<dbReference type="EMBL" id="MLQQ01000026">
    <property type="protein sequence ID" value="OIJ11607.1"/>
    <property type="molecule type" value="Genomic_DNA"/>
</dbReference>
<evidence type="ECO:0000313" key="3">
    <source>
        <dbReference type="Proteomes" id="UP000180098"/>
    </source>
</evidence>